<feature type="domain" description="Methyltransferase type 11" evidence="4">
    <location>
        <begin position="112"/>
        <end position="206"/>
    </location>
</feature>
<accession>A0ABU4S1U1</accession>
<dbReference type="GO" id="GO:0008168">
    <property type="term" value="F:methyltransferase activity"/>
    <property type="evidence" value="ECO:0007669"/>
    <property type="project" value="UniProtKB-KW"/>
</dbReference>
<dbReference type="InterPro" id="IPR023576">
    <property type="entry name" value="UbiE/COQ5_MeTrFase_CS"/>
</dbReference>
<evidence type="ECO:0000256" key="3">
    <source>
        <dbReference type="ARBA" id="ARBA00022691"/>
    </source>
</evidence>
<dbReference type="CDD" id="cd02440">
    <property type="entry name" value="AdoMet_MTases"/>
    <property type="match status" value="1"/>
</dbReference>
<keyword evidence="2" id="KW-0808">Transferase</keyword>
<keyword evidence="6" id="KW-1185">Reference proteome</keyword>
<comment type="caution">
    <text evidence="5">The sequence shown here is derived from an EMBL/GenBank/DDBJ whole genome shotgun (WGS) entry which is preliminary data.</text>
</comment>
<dbReference type="GO" id="GO:0032259">
    <property type="term" value="P:methylation"/>
    <property type="evidence" value="ECO:0007669"/>
    <property type="project" value="UniProtKB-KW"/>
</dbReference>
<dbReference type="SUPFAM" id="SSF53335">
    <property type="entry name" value="S-adenosyl-L-methionine-dependent methyltransferases"/>
    <property type="match status" value="1"/>
</dbReference>
<dbReference type="EMBL" id="JAXAFO010000024">
    <property type="protein sequence ID" value="MDX6850427.1"/>
    <property type="molecule type" value="Genomic_DNA"/>
</dbReference>
<sequence>MTSRDPRVPDWQALELSKTWADELDLARPSGLWRFLRSIFGQRRQVVVDAGHDLFRAIPKYALQEFHNLPNGNYSSRIARGYITGFDRAMLGSMHRIRQEIAERVTDAKAVLDIGTGGGKLAAAVQSVGVADVWGADVSPYLLKHAATDNPGVSFIQAPAEDLPFTDQRFDAVVVSFLFHEMPPKYVKQALAEAHRVLRPGGCLLIAEPSENQLLPVKLASLLTAKGWRHWYFKSLASRVYEPFVMAWHKQNKPAMFAEAGFELLQHRDEIPINFYSLKKRSTT</sequence>
<evidence type="ECO:0000313" key="6">
    <source>
        <dbReference type="Proteomes" id="UP001273505"/>
    </source>
</evidence>
<dbReference type="PANTHER" id="PTHR43591">
    <property type="entry name" value="METHYLTRANSFERASE"/>
    <property type="match status" value="1"/>
</dbReference>
<proteinExistence type="predicted"/>
<dbReference type="InterPro" id="IPR029063">
    <property type="entry name" value="SAM-dependent_MTases_sf"/>
</dbReference>
<evidence type="ECO:0000313" key="5">
    <source>
        <dbReference type="EMBL" id="MDX6850427.1"/>
    </source>
</evidence>
<evidence type="ECO:0000256" key="2">
    <source>
        <dbReference type="ARBA" id="ARBA00022679"/>
    </source>
</evidence>
<reference evidence="5 6" key="1">
    <citation type="submission" date="2023-11" db="EMBL/GenBank/DDBJ databases">
        <title>Gilvimarinus fulvus sp. nov., isolated from the surface of Kelp.</title>
        <authorList>
            <person name="Sun Y.Y."/>
            <person name="Gong Y."/>
            <person name="Du Z.J."/>
        </authorList>
    </citation>
    <scope>NUCLEOTIDE SEQUENCE [LARGE SCALE GENOMIC DNA]</scope>
    <source>
        <strain evidence="5 6">SDUM040013</strain>
    </source>
</reference>
<dbReference type="Pfam" id="PF08241">
    <property type="entry name" value="Methyltransf_11"/>
    <property type="match status" value="1"/>
</dbReference>
<dbReference type="InterPro" id="IPR013216">
    <property type="entry name" value="Methyltransf_11"/>
</dbReference>
<organism evidence="5 6">
    <name type="scientific">Gilvimarinus gilvus</name>
    <dbReference type="NCBI Taxonomy" id="3058038"/>
    <lineage>
        <taxon>Bacteria</taxon>
        <taxon>Pseudomonadati</taxon>
        <taxon>Pseudomonadota</taxon>
        <taxon>Gammaproteobacteria</taxon>
        <taxon>Cellvibrionales</taxon>
        <taxon>Cellvibrionaceae</taxon>
        <taxon>Gilvimarinus</taxon>
    </lineage>
</organism>
<dbReference type="Proteomes" id="UP001273505">
    <property type="component" value="Unassembled WGS sequence"/>
</dbReference>
<dbReference type="Gene3D" id="3.40.50.150">
    <property type="entry name" value="Vaccinia Virus protein VP39"/>
    <property type="match status" value="1"/>
</dbReference>
<name>A0ABU4S1U1_9GAMM</name>
<gene>
    <name evidence="5" type="ORF">SCD92_13730</name>
</gene>
<evidence type="ECO:0000259" key="4">
    <source>
        <dbReference type="Pfam" id="PF08241"/>
    </source>
</evidence>
<keyword evidence="1 5" id="KW-0489">Methyltransferase</keyword>
<protein>
    <submittedName>
        <fullName evidence="5">Methyltransferase domain-containing protein</fullName>
    </submittedName>
</protein>
<dbReference type="RefSeq" id="WP_302720969.1">
    <property type="nucleotide sequence ID" value="NZ_JAULRU010000220.1"/>
</dbReference>
<evidence type="ECO:0000256" key="1">
    <source>
        <dbReference type="ARBA" id="ARBA00022603"/>
    </source>
</evidence>
<dbReference type="PROSITE" id="PS01184">
    <property type="entry name" value="UBIE_2"/>
    <property type="match status" value="1"/>
</dbReference>
<keyword evidence="3" id="KW-0949">S-adenosyl-L-methionine</keyword>